<reference evidence="9" key="2">
    <citation type="submission" date="2025-08" db="UniProtKB">
        <authorList>
            <consortium name="Ensembl"/>
        </authorList>
    </citation>
    <scope>IDENTIFICATION</scope>
</reference>
<dbReference type="GeneTree" id="ENSGT00940000165336"/>
<reference evidence="9" key="1">
    <citation type="submission" date="2009-12" db="EMBL/GenBank/DDBJ databases">
        <title>The Genome Sequence of Anolis carolinensis (Green Anole Lizard).</title>
        <authorList>
            <consortium name="The Genome Sequencing Platform"/>
            <person name="Di Palma F."/>
            <person name="Alfoldi J."/>
            <person name="Heiman D."/>
            <person name="Young S."/>
            <person name="Grabherr M."/>
            <person name="Johnson J."/>
            <person name="Lander E.S."/>
            <person name="Lindblad-Toh K."/>
        </authorList>
    </citation>
    <scope>NUCLEOTIDE SEQUENCE [LARGE SCALE GENOMIC DNA]</scope>
    <source>
        <strain evidence="9">JBL SC #1</strain>
    </source>
</reference>
<proteinExistence type="inferred from homology"/>
<evidence type="ECO:0000256" key="6">
    <source>
        <dbReference type="ARBA" id="ARBA00023849"/>
    </source>
</evidence>
<dbReference type="PANTHER" id="PTHR28630:SF31">
    <property type="entry name" value="PEROXIREDOXIN-LIKE 2A"/>
    <property type="match status" value="1"/>
</dbReference>
<dbReference type="AlphaFoldDB" id="A0A803T3X7"/>
<evidence type="ECO:0000256" key="2">
    <source>
        <dbReference type="ARBA" id="ARBA00022490"/>
    </source>
</evidence>
<keyword evidence="10" id="KW-1185">Reference proteome</keyword>
<evidence type="ECO:0000256" key="5">
    <source>
        <dbReference type="ARBA" id="ARBA00023787"/>
    </source>
</evidence>
<dbReference type="InterPro" id="IPR032801">
    <property type="entry name" value="PXL2A/B/C"/>
</dbReference>
<dbReference type="GO" id="GO:0016209">
    <property type="term" value="F:antioxidant activity"/>
    <property type="evidence" value="ECO:0007669"/>
    <property type="project" value="UniProtKB-KW"/>
</dbReference>
<comment type="subcellular location">
    <subcellularLocation>
        <location evidence="1">Cytoplasm</location>
    </subcellularLocation>
</comment>
<evidence type="ECO:0000313" key="9">
    <source>
        <dbReference type="Ensembl" id="ENSACAP00000029917.1"/>
    </source>
</evidence>
<evidence type="ECO:0000256" key="1">
    <source>
        <dbReference type="ARBA" id="ARBA00004496"/>
    </source>
</evidence>
<dbReference type="Pfam" id="PF13911">
    <property type="entry name" value="AhpC-TSA_2"/>
    <property type="match status" value="1"/>
</dbReference>
<reference evidence="9" key="3">
    <citation type="submission" date="2025-09" db="UniProtKB">
        <authorList>
            <consortium name="Ensembl"/>
        </authorList>
    </citation>
    <scope>IDENTIFICATION</scope>
</reference>
<dbReference type="GO" id="GO:0005737">
    <property type="term" value="C:cytoplasm"/>
    <property type="evidence" value="ECO:0007669"/>
    <property type="project" value="UniProtKB-SubCell"/>
</dbReference>
<dbReference type="Proteomes" id="UP000001646">
    <property type="component" value="Unplaced"/>
</dbReference>
<evidence type="ECO:0000313" key="10">
    <source>
        <dbReference type="Proteomes" id="UP000001646"/>
    </source>
</evidence>
<dbReference type="Ensembl" id="ENSACAT00000045171.1">
    <property type="protein sequence ID" value="ENSACAP00000029917.1"/>
    <property type="gene ID" value="ENSACAG00000036851.1"/>
</dbReference>
<evidence type="ECO:0000256" key="8">
    <source>
        <dbReference type="ARBA" id="ARBA00032129"/>
    </source>
</evidence>
<dbReference type="PANTHER" id="PTHR28630">
    <property type="match status" value="1"/>
</dbReference>
<comment type="similarity">
    <text evidence="5">Belongs to the peroxiredoxin-like PRXL2 family. PRXL2A subfamily.</text>
</comment>
<keyword evidence="4" id="KW-0676">Redox-active center</keyword>
<evidence type="ECO:0000256" key="4">
    <source>
        <dbReference type="ARBA" id="ARBA00023284"/>
    </source>
</evidence>
<name>A0A803T3X7_ANOCA</name>
<protein>
    <recommendedName>
        <fullName evidence="6">Peroxiredoxin-like 2A</fullName>
    </recommendedName>
    <alternativeName>
        <fullName evidence="8">Peroxiredoxin-like 2 activated in M-CSF stimulated monocytes</fullName>
    </alternativeName>
    <alternativeName>
        <fullName evidence="7">Redox-regulatory protein FAM213A</fullName>
    </alternativeName>
</protein>
<evidence type="ECO:0000256" key="3">
    <source>
        <dbReference type="ARBA" id="ARBA00022862"/>
    </source>
</evidence>
<dbReference type="InParanoid" id="A0A803T3X7"/>
<keyword evidence="3" id="KW-0049">Antioxidant</keyword>
<organism evidence="9 10">
    <name type="scientific">Anolis carolinensis</name>
    <name type="common">Green anole</name>
    <name type="synonym">American chameleon</name>
    <dbReference type="NCBI Taxonomy" id="28377"/>
    <lineage>
        <taxon>Eukaryota</taxon>
        <taxon>Metazoa</taxon>
        <taxon>Chordata</taxon>
        <taxon>Craniata</taxon>
        <taxon>Vertebrata</taxon>
        <taxon>Euteleostomi</taxon>
        <taxon>Lepidosauria</taxon>
        <taxon>Squamata</taxon>
        <taxon>Bifurcata</taxon>
        <taxon>Unidentata</taxon>
        <taxon>Episquamata</taxon>
        <taxon>Toxicofera</taxon>
        <taxon>Iguania</taxon>
        <taxon>Dactyloidae</taxon>
        <taxon>Anolis</taxon>
    </lineage>
</organism>
<keyword evidence="2" id="KW-0963">Cytoplasm</keyword>
<evidence type="ECO:0000256" key="7">
    <source>
        <dbReference type="ARBA" id="ARBA00032058"/>
    </source>
</evidence>
<accession>A0A803T3X7</accession>
<sequence>MIALFLLHKVLVDTCHFSSLRKQPSYLWLSVSHPILQKQFYGPQKRKMLFMGFIRCSVWRNFFRAWKSGYTGNIDGEGFVLGGVFVVGPGKQGVLLEHREKEFGDKVSLDAVLEAVKNIQPQPSEKDK</sequence>